<dbReference type="EMBL" id="RAQK01000002">
    <property type="protein sequence ID" value="RKE94618.1"/>
    <property type="molecule type" value="Genomic_DNA"/>
</dbReference>
<reference evidence="3 4" key="1">
    <citation type="submission" date="2018-09" db="EMBL/GenBank/DDBJ databases">
        <title>Genomic Encyclopedia of Archaeal and Bacterial Type Strains, Phase II (KMG-II): from individual species to whole genera.</title>
        <authorList>
            <person name="Goeker M."/>
        </authorList>
    </citation>
    <scope>NUCLEOTIDE SEQUENCE [LARGE SCALE GENOMIC DNA]</scope>
    <source>
        <strain evidence="3 4">DSM 11458</strain>
    </source>
</reference>
<proteinExistence type="predicted"/>
<dbReference type="OrthoDB" id="7630116at2"/>
<feature type="transmembrane region" description="Helical" evidence="1">
    <location>
        <begin position="16"/>
        <end position="42"/>
    </location>
</feature>
<sequence>MHINPTSGFARDEDGAVAVIVALLLVVLLGFAALGVDVASLYRERAMLQSTSDLTAMSAVGHPDEATARADQTLARNRSRTDALETLELGRFLRNPAIAPEDRFQVLAAGSPGINGVRVVLQQDAPLHFARIFTRDTHVNLHRSALATRTGAASFSLSSHITNLDGDALNTLLAQEFGIDATINAGDLQRLDDTSVDLELLFAALNIEVGRNPAEILNATANGSQLVGALQTLLPTALAVQLDGLRNAAGGDNFTLRSLVGGIDTDLGLTATEFLSGVRFSALDVVRSLAATETVGTGININTNVNISGILSTKTILTAGEPPARSGLIALGEEGVQLHRAAVRLKSETKVATSLLGGFGDGIEIASVNLPIYAEVAGATATLEEIGCSTPNPLDVAARFSTSSIPLHPANGTAVAALYLGKLPESSGAVDPASLEFADMLEVNLTIPLLVTSLKVTGITIQARSYVPVGQSQSETVTFTRQDIMNADVIRSFGSGELLTSAVGGLLSTQNTEFRVKPGQEGLVAGAAAPLIATLLNALPGRLLSTLTTPVDAVLDSALGAAGLELGAGELELTGHHCETVQLVR</sequence>
<evidence type="ECO:0000256" key="1">
    <source>
        <dbReference type="SAM" id="Phobius"/>
    </source>
</evidence>
<dbReference type="RefSeq" id="WP_025061351.1">
    <property type="nucleotide sequence ID" value="NZ_RAQK01000002.1"/>
</dbReference>
<gene>
    <name evidence="3" type="ORF">C8N30_3749</name>
</gene>
<dbReference type="STRING" id="1443111.Z949_706"/>
<accession>A0A420DK96</accession>
<dbReference type="Pfam" id="PF13400">
    <property type="entry name" value="Tad"/>
    <property type="match status" value="1"/>
</dbReference>
<keyword evidence="4" id="KW-1185">Reference proteome</keyword>
<evidence type="ECO:0000313" key="4">
    <source>
        <dbReference type="Proteomes" id="UP000284407"/>
    </source>
</evidence>
<evidence type="ECO:0000259" key="2">
    <source>
        <dbReference type="Pfam" id="PF13400"/>
    </source>
</evidence>
<dbReference type="AlphaFoldDB" id="A0A420DK96"/>
<name>A0A420DK96_9RHOB</name>
<keyword evidence="1" id="KW-1133">Transmembrane helix</keyword>
<feature type="domain" description="Putative Flp pilus-assembly TadG-like N-terminal" evidence="2">
    <location>
        <begin position="15"/>
        <end position="60"/>
    </location>
</feature>
<keyword evidence="1" id="KW-0812">Transmembrane</keyword>
<evidence type="ECO:0000313" key="3">
    <source>
        <dbReference type="EMBL" id="RKE94618.1"/>
    </source>
</evidence>
<protein>
    <submittedName>
        <fullName evidence="3">Putative membrane protein</fullName>
    </submittedName>
</protein>
<dbReference type="Proteomes" id="UP000284407">
    <property type="component" value="Unassembled WGS sequence"/>
</dbReference>
<comment type="caution">
    <text evidence="3">The sequence shown here is derived from an EMBL/GenBank/DDBJ whole genome shotgun (WGS) entry which is preliminary data.</text>
</comment>
<keyword evidence="1" id="KW-0472">Membrane</keyword>
<organism evidence="3 4">
    <name type="scientific">Sulfitobacter guttiformis</name>
    <dbReference type="NCBI Taxonomy" id="74349"/>
    <lineage>
        <taxon>Bacteria</taxon>
        <taxon>Pseudomonadati</taxon>
        <taxon>Pseudomonadota</taxon>
        <taxon>Alphaproteobacteria</taxon>
        <taxon>Rhodobacterales</taxon>
        <taxon>Roseobacteraceae</taxon>
        <taxon>Sulfitobacter</taxon>
    </lineage>
</organism>
<dbReference type="InterPro" id="IPR028087">
    <property type="entry name" value="Tad_N"/>
</dbReference>